<dbReference type="InterPro" id="IPR011711">
    <property type="entry name" value="GntR_C"/>
</dbReference>
<dbReference type="PANTHER" id="PTHR43537">
    <property type="entry name" value="TRANSCRIPTIONAL REGULATOR, GNTR FAMILY"/>
    <property type="match status" value="1"/>
</dbReference>
<gene>
    <name evidence="5" type="ORF">GGR43_000095</name>
</gene>
<dbReference type="PANTHER" id="PTHR43537:SF20">
    <property type="entry name" value="HTH-TYPE TRANSCRIPTIONAL REPRESSOR GLAR"/>
    <property type="match status" value="1"/>
</dbReference>
<dbReference type="RefSeq" id="WP_188069985.1">
    <property type="nucleotide sequence ID" value="NZ_BSPS01000032.1"/>
</dbReference>
<organism evidence="5 6">
    <name type="scientific">Sphingobium jiangsuense</name>
    <dbReference type="NCBI Taxonomy" id="870476"/>
    <lineage>
        <taxon>Bacteria</taxon>
        <taxon>Pseudomonadati</taxon>
        <taxon>Pseudomonadota</taxon>
        <taxon>Alphaproteobacteria</taxon>
        <taxon>Sphingomonadales</taxon>
        <taxon>Sphingomonadaceae</taxon>
        <taxon>Sphingobium</taxon>
    </lineage>
</organism>
<dbReference type="Pfam" id="PF07729">
    <property type="entry name" value="FCD"/>
    <property type="match status" value="1"/>
</dbReference>
<proteinExistence type="predicted"/>
<dbReference type="InterPro" id="IPR008920">
    <property type="entry name" value="TF_FadR/GntR_C"/>
</dbReference>
<dbReference type="AlphaFoldDB" id="A0A7W6FMU2"/>
<feature type="domain" description="HTH gntR-type" evidence="4">
    <location>
        <begin position="15"/>
        <end position="82"/>
    </location>
</feature>
<evidence type="ECO:0000256" key="1">
    <source>
        <dbReference type="ARBA" id="ARBA00023015"/>
    </source>
</evidence>
<dbReference type="CDD" id="cd07377">
    <property type="entry name" value="WHTH_GntR"/>
    <property type="match status" value="1"/>
</dbReference>
<dbReference type="SMART" id="SM00895">
    <property type="entry name" value="FCD"/>
    <property type="match status" value="1"/>
</dbReference>
<evidence type="ECO:0000313" key="6">
    <source>
        <dbReference type="Proteomes" id="UP000571950"/>
    </source>
</evidence>
<evidence type="ECO:0000313" key="5">
    <source>
        <dbReference type="EMBL" id="MBB3924401.1"/>
    </source>
</evidence>
<dbReference type="SUPFAM" id="SSF48008">
    <property type="entry name" value="GntR ligand-binding domain-like"/>
    <property type="match status" value="1"/>
</dbReference>
<evidence type="ECO:0000256" key="2">
    <source>
        <dbReference type="ARBA" id="ARBA00023125"/>
    </source>
</evidence>
<accession>A0A7W6FMU2</accession>
<keyword evidence="2 5" id="KW-0238">DNA-binding</keyword>
<dbReference type="GO" id="GO:0003677">
    <property type="term" value="F:DNA binding"/>
    <property type="evidence" value="ECO:0007669"/>
    <property type="project" value="UniProtKB-KW"/>
</dbReference>
<name>A0A7W6FMU2_9SPHN</name>
<dbReference type="Gene3D" id="1.20.120.530">
    <property type="entry name" value="GntR ligand-binding domain-like"/>
    <property type="match status" value="1"/>
</dbReference>
<evidence type="ECO:0000256" key="3">
    <source>
        <dbReference type="ARBA" id="ARBA00023163"/>
    </source>
</evidence>
<dbReference type="Proteomes" id="UP000571950">
    <property type="component" value="Unassembled WGS sequence"/>
</dbReference>
<dbReference type="InterPro" id="IPR036388">
    <property type="entry name" value="WH-like_DNA-bd_sf"/>
</dbReference>
<dbReference type="InterPro" id="IPR000524">
    <property type="entry name" value="Tscrpt_reg_HTH_GntR"/>
</dbReference>
<dbReference type="GO" id="GO:0003700">
    <property type="term" value="F:DNA-binding transcription factor activity"/>
    <property type="evidence" value="ECO:0007669"/>
    <property type="project" value="InterPro"/>
</dbReference>
<reference evidence="5 6" key="1">
    <citation type="submission" date="2020-08" db="EMBL/GenBank/DDBJ databases">
        <title>Genomic Encyclopedia of Type Strains, Phase IV (KMG-IV): sequencing the most valuable type-strain genomes for metagenomic binning, comparative biology and taxonomic classification.</title>
        <authorList>
            <person name="Goeker M."/>
        </authorList>
    </citation>
    <scope>NUCLEOTIDE SEQUENCE [LARGE SCALE GENOMIC DNA]</scope>
    <source>
        <strain evidence="5 6">DSM 26189</strain>
    </source>
</reference>
<dbReference type="InterPro" id="IPR036390">
    <property type="entry name" value="WH_DNA-bd_sf"/>
</dbReference>
<evidence type="ECO:0000259" key="4">
    <source>
        <dbReference type="PROSITE" id="PS50949"/>
    </source>
</evidence>
<protein>
    <submittedName>
        <fullName evidence="5">DNA-binding GntR family transcriptional regulator</fullName>
    </submittedName>
</protein>
<dbReference type="EMBL" id="JACIDT010000001">
    <property type="protein sequence ID" value="MBB3924401.1"/>
    <property type="molecule type" value="Genomic_DNA"/>
</dbReference>
<dbReference type="SUPFAM" id="SSF46785">
    <property type="entry name" value="Winged helix' DNA-binding domain"/>
    <property type="match status" value="1"/>
</dbReference>
<dbReference type="PROSITE" id="PS50949">
    <property type="entry name" value="HTH_GNTR"/>
    <property type="match status" value="1"/>
</dbReference>
<keyword evidence="1" id="KW-0805">Transcription regulation</keyword>
<dbReference type="Pfam" id="PF00392">
    <property type="entry name" value="GntR"/>
    <property type="match status" value="1"/>
</dbReference>
<sequence>MKRAVSDVAASAAGESFTDVVYGQLKADILWGRLSPGEALRSEELRRRYDIGISPLREALTRLASEQLVIRLPQKGFRVATLDAAEVNDVLETRLIVEGEALRLSMARGDIEWESGILVASHALGRALQDTALKPETPEWSAVHRRFHLSLLSGCKSPTLLHFAEILYDRAERHRMVGETWRARVESSGAVAGRNRAGEHETISQFVLAGDFNQAMEALRRHYMLTAQSVLHVLGYKDSATGEGTKAAPAKAGLRKGAA</sequence>
<dbReference type="Gene3D" id="1.10.10.10">
    <property type="entry name" value="Winged helix-like DNA-binding domain superfamily/Winged helix DNA-binding domain"/>
    <property type="match status" value="1"/>
</dbReference>
<comment type="caution">
    <text evidence="5">The sequence shown here is derived from an EMBL/GenBank/DDBJ whole genome shotgun (WGS) entry which is preliminary data.</text>
</comment>
<keyword evidence="3" id="KW-0804">Transcription</keyword>
<dbReference type="SMART" id="SM00345">
    <property type="entry name" value="HTH_GNTR"/>
    <property type="match status" value="1"/>
</dbReference>
<keyword evidence="6" id="KW-1185">Reference proteome</keyword>